<dbReference type="PROSITE" id="PS51318">
    <property type="entry name" value="TAT"/>
    <property type="match status" value="1"/>
</dbReference>
<dbReference type="InterPro" id="IPR010869">
    <property type="entry name" value="DUF1501"/>
</dbReference>
<dbReference type="EMBL" id="JBHSMQ010000009">
    <property type="protein sequence ID" value="MFC5457239.1"/>
    <property type="molecule type" value="Genomic_DNA"/>
</dbReference>
<sequence length="484" mass="52945">MNLWLQQRSAPVLSPDRRRLLKSMSAGVLGLGLPEWLALQARAGNASGAVQPGQAKRVLVIYEEGGISQMDSFDPKPDALLDHRSPFKPIPTSVPGTHFSELMPLTAKQAHRLAVVRSMTSAPTAGHKECCQEFFKGYRNTNAFDFPDIGAVVTELMGTERPEMPGYIFCPGINMPNAVTSTGFLPASRAPWKLGTKQLGEDLSDPAWKVRSLELQAGLGRERLLERFRLLESLDDGAIAQSTAGQLMKGHTKHALDLLTSDEAKHAFDLSRESAKTRDRYGRDHRGSCYLLGRRLIESGVRFVTVTCIQPPEHVKRPGIGQPGGVFLNWDHHEGIYNNGPCGGPQGSSNQERYGLPHPVMMPSLDRSFSALIEDMHERGLLAETLVCFVTEMGRTPRMNKNGGRDHWARAMSIAFAGAGCPGGAVIGATDREGGDVTDALYTPYDYAETIYRKLGFSENQRLARPNGVAVPLSDGGRAIRELF</sequence>
<evidence type="ECO:0000313" key="2">
    <source>
        <dbReference type="Proteomes" id="UP001596052"/>
    </source>
</evidence>
<keyword evidence="2" id="KW-1185">Reference proteome</keyword>
<dbReference type="PANTHER" id="PTHR43737:SF1">
    <property type="entry name" value="DUF1501 DOMAIN-CONTAINING PROTEIN"/>
    <property type="match status" value="1"/>
</dbReference>
<comment type="caution">
    <text evidence="1">The sequence shown here is derived from an EMBL/GenBank/DDBJ whole genome shotgun (WGS) entry which is preliminary data.</text>
</comment>
<reference evidence="2" key="1">
    <citation type="journal article" date="2019" name="Int. J. Syst. Evol. Microbiol.">
        <title>The Global Catalogue of Microorganisms (GCM) 10K type strain sequencing project: providing services to taxonomists for standard genome sequencing and annotation.</title>
        <authorList>
            <consortium name="The Broad Institute Genomics Platform"/>
            <consortium name="The Broad Institute Genome Sequencing Center for Infectious Disease"/>
            <person name="Wu L."/>
            <person name="Ma J."/>
        </authorList>
    </citation>
    <scope>NUCLEOTIDE SEQUENCE [LARGE SCALE GENOMIC DNA]</scope>
    <source>
        <strain evidence="2">CGMCC 4.1469</strain>
    </source>
</reference>
<evidence type="ECO:0000313" key="1">
    <source>
        <dbReference type="EMBL" id="MFC5457239.1"/>
    </source>
</evidence>
<name>A0ABW0KUZ0_9BACT</name>
<gene>
    <name evidence="1" type="ORF">ACFQDI_20390</name>
</gene>
<protein>
    <submittedName>
        <fullName evidence="1">DUF1501 domain-containing protein</fullName>
    </submittedName>
</protein>
<dbReference type="Proteomes" id="UP001596052">
    <property type="component" value="Unassembled WGS sequence"/>
</dbReference>
<dbReference type="SUPFAM" id="SSF53649">
    <property type="entry name" value="Alkaline phosphatase-like"/>
    <property type="match status" value="1"/>
</dbReference>
<dbReference type="InterPro" id="IPR017850">
    <property type="entry name" value="Alkaline_phosphatase_core_sf"/>
</dbReference>
<accession>A0ABW0KUZ0</accession>
<proteinExistence type="predicted"/>
<dbReference type="PANTHER" id="PTHR43737">
    <property type="entry name" value="BLL7424 PROTEIN"/>
    <property type="match status" value="1"/>
</dbReference>
<dbReference type="InterPro" id="IPR006311">
    <property type="entry name" value="TAT_signal"/>
</dbReference>
<organism evidence="1 2">
    <name type="scientific">Prosthecobacter fluviatilis</name>
    <dbReference type="NCBI Taxonomy" id="445931"/>
    <lineage>
        <taxon>Bacteria</taxon>
        <taxon>Pseudomonadati</taxon>
        <taxon>Verrucomicrobiota</taxon>
        <taxon>Verrucomicrobiia</taxon>
        <taxon>Verrucomicrobiales</taxon>
        <taxon>Verrucomicrobiaceae</taxon>
        <taxon>Prosthecobacter</taxon>
    </lineage>
</organism>
<dbReference type="RefSeq" id="WP_377170320.1">
    <property type="nucleotide sequence ID" value="NZ_JBHSMQ010000009.1"/>
</dbReference>
<dbReference type="Pfam" id="PF07394">
    <property type="entry name" value="DUF1501"/>
    <property type="match status" value="1"/>
</dbReference>